<dbReference type="InterPro" id="IPR010036">
    <property type="entry name" value="MDP_1_eu_arc"/>
</dbReference>
<proteinExistence type="predicted"/>
<accession>A0A9P6JKY3</accession>
<dbReference type="SUPFAM" id="SSF56784">
    <property type="entry name" value="HAD-like"/>
    <property type="match status" value="1"/>
</dbReference>
<dbReference type="OrthoDB" id="2865258at2759"/>
<gene>
    <name evidence="1" type="ORF">CPB83DRAFT_860867</name>
</gene>
<dbReference type="EMBL" id="MU157895">
    <property type="protein sequence ID" value="KAF9524656.1"/>
    <property type="molecule type" value="Genomic_DNA"/>
</dbReference>
<sequence>MSFPKLVALDTDGTIWEGKLDETVWGKGNGAVHALEDVIERVDSSLLRDKTNNENTLRIYDDVSAIISDILKNGASLAFVSNNSANLKAVYDKALSLFVATNPADDKEFPILELAKYNEVSEEPKVEQFRKIRESSGLDYLEMILFDDEAVNNLVRIQLGVSFSAIRDKKGLSWDAYQEGLTAWRRMSKATIPSNPSTKPTPVIIGYSGQSRETIDFVQKGEGWTRPWTCRWGFGLYVTDHPGIAKFYSDWEKAEGREGWVCAVWVRDYEKWMNMVDKVWIPENYTGLPQMDNRRTTPEETGWNQEDRDLAVDKKWGIQTPYVLFSRHRYMDGMPIKLNTRSNEMLITTQTMRSLVYVTEISDEEAMRTPIPYDYHLHTKQWNIAIPEETKEDFLKHGETEIVDFIMKA</sequence>
<dbReference type="InterPro" id="IPR036412">
    <property type="entry name" value="HAD-like_sf"/>
</dbReference>
<name>A0A9P6JKY3_9AGAR</name>
<dbReference type="Pfam" id="PF12689">
    <property type="entry name" value="Acid_PPase"/>
    <property type="match status" value="1"/>
</dbReference>
<dbReference type="PANTHER" id="PTHR17901:SF14">
    <property type="entry name" value="MAGNESIUM-DEPENDENT PHOSPHATASE 1"/>
    <property type="match status" value="1"/>
</dbReference>
<dbReference type="InterPro" id="IPR023214">
    <property type="entry name" value="HAD_sf"/>
</dbReference>
<evidence type="ECO:0000313" key="1">
    <source>
        <dbReference type="EMBL" id="KAF9524656.1"/>
    </source>
</evidence>
<dbReference type="PANTHER" id="PTHR17901">
    <property type="entry name" value="MAGNESIUM-DEPENDENT PHOSPHATASE 1 MDP1"/>
    <property type="match status" value="1"/>
</dbReference>
<evidence type="ECO:0000313" key="2">
    <source>
        <dbReference type="Proteomes" id="UP000807306"/>
    </source>
</evidence>
<dbReference type="Proteomes" id="UP000807306">
    <property type="component" value="Unassembled WGS sequence"/>
</dbReference>
<reference evidence="1" key="1">
    <citation type="submission" date="2020-11" db="EMBL/GenBank/DDBJ databases">
        <authorList>
            <consortium name="DOE Joint Genome Institute"/>
            <person name="Ahrendt S."/>
            <person name="Riley R."/>
            <person name="Andreopoulos W."/>
            <person name="Labutti K."/>
            <person name="Pangilinan J."/>
            <person name="Ruiz-Duenas F.J."/>
            <person name="Barrasa J.M."/>
            <person name="Sanchez-Garcia M."/>
            <person name="Camarero S."/>
            <person name="Miyauchi S."/>
            <person name="Serrano A."/>
            <person name="Linde D."/>
            <person name="Babiker R."/>
            <person name="Drula E."/>
            <person name="Ayuso-Fernandez I."/>
            <person name="Pacheco R."/>
            <person name="Padilla G."/>
            <person name="Ferreira P."/>
            <person name="Barriuso J."/>
            <person name="Kellner H."/>
            <person name="Castanera R."/>
            <person name="Alfaro M."/>
            <person name="Ramirez L."/>
            <person name="Pisabarro A.G."/>
            <person name="Kuo A."/>
            <person name="Tritt A."/>
            <person name="Lipzen A."/>
            <person name="He G."/>
            <person name="Yan M."/>
            <person name="Ng V."/>
            <person name="Cullen D."/>
            <person name="Martin F."/>
            <person name="Rosso M.-N."/>
            <person name="Henrissat B."/>
            <person name="Hibbett D."/>
            <person name="Martinez A.T."/>
            <person name="Grigoriev I.V."/>
        </authorList>
    </citation>
    <scope>NUCLEOTIDE SEQUENCE</scope>
    <source>
        <strain evidence="1">CBS 506.95</strain>
    </source>
</reference>
<dbReference type="AlphaFoldDB" id="A0A9P6JKY3"/>
<comment type="caution">
    <text evidence="1">The sequence shown here is derived from an EMBL/GenBank/DDBJ whole genome shotgun (WGS) entry which is preliminary data.</text>
</comment>
<keyword evidence="2" id="KW-1185">Reference proteome</keyword>
<dbReference type="Gene3D" id="3.40.50.1000">
    <property type="entry name" value="HAD superfamily/HAD-like"/>
    <property type="match status" value="1"/>
</dbReference>
<organism evidence="1 2">
    <name type="scientific">Crepidotus variabilis</name>
    <dbReference type="NCBI Taxonomy" id="179855"/>
    <lineage>
        <taxon>Eukaryota</taxon>
        <taxon>Fungi</taxon>
        <taxon>Dikarya</taxon>
        <taxon>Basidiomycota</taxon>
        <taxon>Agaricomycotina</taxon>
        <taxon>Agaricomycetes</taxon>
        <taxon>Agaricomycetidae</taxon>
        <taxon>Agaricales</taxon>
        <taxon>Agaricineae</taxon>
        <taxon>Crepidotaceae</taxon>
        <taxon>Crepidotus</taxon>
    </lineage>
</organism>
<protein>
    <submittedName>
        <fullName evidence="1">Acid phosphatase-domain-containing protein</fullName>
    </submittedName>
</protein>
<dbReference type="GO" id="GO:0003993">
    <property type="term" value="F:acid phosphatase activity"/>
    <property type="evidence" value="ECO:0007669"/>
    <property type="project" value="TreeGrafter"/>
</dbReference>